<evidence type="ECO:0000313" key="3">
    <source>
        <dbReference type="Proteomes" id="UP001642409"/>
    </source>
</evidence>
<dbReference type="AlphaFoldDB" id="A0AA86R645"/>
<proteinExistence type="predicted"/>
<evidence type="ECO:0000313" key="2">
    <source>
        <dbReference type="EMBL" id="CAL6064111.1"/>
    </source>
</evidence>
<gene>
    <name evidence="2" type="ORF">HINF_LOCUS51196</name>
    <name evidence="1" type="ORF">HINF_LOCUS54264</name>
</gene>
<accession>A0AA86R645</accession>
<protein>
    <submittedName>
        <fullName evidence="2">Hypothetical_protein</fullName>
    </submittedName>
</protein>
<organism evidence="1">
    <name type="scientific">Hexamita inflata</name>
    <dbReference type="NCBI Taxonomy" id="28002"/>
    <lineage>
        <taxon>Eukaryota</taxon>
        <taxon>Metamonada</taxon>
        <taxon>Diplomonadida</taxon>
        <taxon>Hexamitidae</taxon>
        <taxon>Hexamitinae</taxon>
        <taxon>Hexamita</taxon>
    </lineage>
</organism>
<dbReference type="EMBL" id="CATOUU010001008">
    <property type="protein sequence ID" value="CAI9966619.1"/>
    <property type="molecule type" value="Genomic_DNA"/>
</dbReference>
<keyword evidence="3" id="KW-1185">Reference proteome</keyword>
<evidence type="ECO:0000313" key="1">
    <source>
        <dbReference type="EMBL" id="CAI9966619.1"/>
    </source>
</evidence>
<comment type="caution">
    <text evidence="1">The sequence shown here is derived from an EMBL/GenBank/DDBJ whole genome shotgun (WGS) entry which is preliminary data.</text>
</comment>
<name>A0AA86R645_9EUKA</name>
<reference evidence="1" key="1">
    <citation type="submission" date="2023-06" db="EMBL/GenBank/DDBJ databases">
        <authorList>
            <person name="Kurt Z."/>
        </authorList>
    </citation>
    <scope>NUCLEOTIDE SEQUENCE</scope>
</reference>
<reference evidence="2 3" key="2">
    <citation type="submission" date="2024-07" db="EMBL/GenBank/DDBJ databases">
        <authorList>
            <person name="Akdeniz Z."/>
        </authorList>
    </citation>
    <scope>NUCLEOTIDE SEQUENCE [LARGE SCALE GENOMIC DNA]</scope>
</reference>
<dbReference type="EMBL" id="CAXDID020000249">
    <property type="protein sequence ID" value="CAL6064111.1"/>
    <property type="molecule type" value="Genomic_DNA"/>
</dbReference>
<sequence length="152" mass="18267">MGGYNPELAQLQYNILQTFQFFTRTRQIALESHMLNLKKLISIKTISDKIFKYCRNSQQIYNIDDLFKKQFIIYARIRANFADCQRLKMCNRCKLYMQIVHKYFMVLNINRCSLRSETTDEVLMKERCRVAIFTNLYLKSVYVCILRIMNTV</sequence>
<dbReference type="Proteomes" id="UP001642409">
    <property type="component" value="Unassembled WGS sequence"/>
</dbReference>